<dbReference type="EnsemblPlants" id="Bo9g073000.1">
    <property type="protein sequence ID" value="Bo9g073000.1"/>
    <property type="gene ID" value="Bo9g073000"/>
</dbReference>
<dbReference type="Gramene" id="Bo9g073000.1">
    <property type="protein sequence ID" value="Bo9g073000.1"/>
    <property type="gene ID" value="Bo9g073000"/>
</dbReference>
<evidence type="ECO:0000313" key="3">
    <source>
        <dbReference type="Proteomes" id="UP000032141"/>
    </source>
</evidence>
<organism evidence="2 3">
    <name type="scientific">Brassica oleracea var. oleracea</name>
    <dbReference type="NCBI Taxonomy" id="109376"/>
    <lineage>
        <taxon>Eukaryota</taxon>
        <taxon>Viridiplantae</taxon>
        <taxon>Streptophyta</taxon>
        <taxon>Embryophyta</taxon>
        <taxon>Tracheophyta</taxon>
        <taxon>Spermatophyta</taxon>
        <taxon>Magnoliopsida</taxon>
        <taxon>eudicotyledons</taxon>
        <taxon>Gunneridae</taxon>
        <taxon>Pentapetalae</taxon>
        <taxon>rosids</taxon>
        <taxon>malvids</taxon>
        <taxon>Brassicales</taxon>
        <taxon>Brassicaceae</taxon>
        <taxon>Brassiceae</taxon>
        <taxon>Brassica</taxon>
    </lineage>
</organism>
<evidence type="ECO:0000313" key="2">
    <source>
        <dbReference type="EnsemblPlants" id="Bo9g073000.1"/>
    </source>
</evidence>
<dbReference type="AlphaFoldDB" id="A0A0D3E7N5"/>
<accession>A0A0D3E7N5</accession>
<sequence length="393" mass="44542">MVGGVLRFEHASQSRSTSEFLEVMRSFYHISDAVEFRVPRQGECPSSLPEGFFTCYEAFVVRYRLWFPIPEIIVHAASVEESCIPLFRRLPNDRPFINPLAPCPEDIIAVRDLLRNGPFFWTSFTPKRVRKALRFVHPSPVLGGEARSDSEPEDQGPDAAPTITTGLNSSKGKDIDLGDLEFSGTIACFRDGIRTLLSAMEAVRARSLFRTLMISSLVFRRASMVLRLRASRGGRKSSRKDLGLNLLGSAIEASHREAMIYRFKTQKAEKDLARMRDEMLARDAQLARDHARAVHRAERKGKREIVEVMKTRASQFQVKYGNLKGAFNSLGDFHECRGSVGSLWKTRADDYVFEREMELMKGGMKDHAHARSFLGSMGRFRDSGIPYRFLLIP</sequence>
<proteinExistence type="predicted"/>
<dbReference type="Proteomes" id="UP000032141">
    <property type="component" value="Chromosome C9"/>
</dbReference>
<name>A0A0D3E7N5_BRAOL</name>
<keyword evidence="3" id="KW-1185">Reference proteome</keyword>
<reference evidence="2" key="2">
    <citation type="submission" date="2015-03" db="UniProtKB">
        <authorList>
            <consortium name="EnsemblPlants"/>
        </authorList>
    </citation>
    <scope>IDENTIFICATION</scope>
</reference>
<dbReference type="eggNOG" id="ENOG502RRIK">
    <property type="taxonomic scope" value="Eukaryota"/>
</dbReference>
<protein>
    <submittedName>
        <fullName evidence="2">Uncharacterized protein</fullName>
    </submittedName>
</protein>
<dbReference type="HOGENOM" id="CLU_019862_0_2_1"/>
<evidence type="ECO:0000256" key="1">
    <source>
        <dbReference type="SAM" id="MobiDB-lite"/>
    </source>
</evidence>
<feature type="region of interest" description="Disordered" evidence="1">
    <location>
        <begin position="143"/>
        <end position="167"/>
    </location>
</feature>
<reference evidence="2 3" key="1">
    <citation type="journal article" date="2014" name="Genome Biol.">
        <title>Transcriptome and methylome profiling reveals relics of genome dominance in the mesopolyploid Brassica oleracea.</title>
        <authorList>
            <person name="Parkin I.A."/>
            <person name="Koh C."/>
            <person name="Tang H."/>
            <person name="Robinson S.J."/>
            <person name="Kagale S."/>
            <person name="Clarke W.E."/>
            <person name="Town C.D."/>
            <person name="Nixon J."/>
            <person name="Krishnakumar V."/>
            <person name="Bidwell S.L."/>
            <person name="Denoeud F."/>
            <person name="Belcram H."/>
            <person name="Links M.G."/>
            <person name="Just J."/>
            <person name="Clarke C."/>
            <person name="Bender T."/>
            <person name="Huebert T."/>
            <person name="Mason A.S."/>
            <person name="Pires J.C."/>
            <person name="Barker G."/>
            <person name="Moore J."/>
            <person name="Walley P.G."/>
            <person name="Manoli S."/>
            <person name="Batley J."/>
            <person name="Edwards D."/>
            <person name="Nelson M.N."/>
            <person name="Wang X."/>
            <person name="Paterson A.H."/>
            <person name="King G."/>
            <person name="Bancroft I."/>
            <person name="Chalhoub B."/>
            <person name="Sharpe A.G."/>
        </authorList>
    </citation>
    <scope>NUCLEOTIDE SEQUENCE</scope>
    <source>
        <strain evidence="2 3">cv. TO1000</strain>
    </source>
</reference>